<dbReference type="Gene3D" id="3.40.50.720">
    <property type="entry name" value="NAD(P)-binding Rossmann-like Domain"/>
    <property type="match status" value="1"/>
</dbReference>
<name>A0A8J3JM40_9ACTN</name>
<organism evidence="2 3">
    <name type="scientific">Catellatospora bangladeshensis</name>
    <dbReference type="NCBI Taxonomy" id="310355"/>
    <lineage>
        <taxon>Bacteria</taxon>
        <taxon>Bacillati</taxon>
        <taxon>Actinomycetota</taxon>
        <taxon>Actinomycetes</taxon>
        <taxon>Micromonosporales</taxon>
        <taxon>Micromonosporaceae</taxon>
        <taxon>Catellatospora</taxon>
    </lineage>
</organism>
<dbReference type="Proteomes" id="UP000601223">
    <property type="component" value="Unassembled WGS sequence"/>
</dbReference>
<accession>A0A8J3JM40</accession>
<gene>
    <name evidence="2" type="ORF">Cba03nite_44950</name>
</gene>
<protein>
    <recommendedName>
        <fullName evidence="1">THIF-type NAD/FAD binding fold domain-containing protein</fullName>
    </recommendedName>
</protein>
<dbReference type="InterPro" id="IPR045886">
    <property type="entry name" value="ThiF/MoeB/HesA"/>
</dbReference>
<evidence type="ECO:0000313" key="2">
    <source>
        <dbReference type="EMBL" id="GIF83146.1"/>
    </source>
</evidence>
<sequence length="278" mass="29514">MIEDNERYDRQISFFGAAGQDRIRKTAVGIVGLGGLGSHLAQQLAYLGITTFVLVDADPTSPHSLNRQITAYPDDVGTLKVGLAERMIRAIAPSASVNAVPQLLPHPDALTALSAVDLLLGGLDHDLPRLQLTDLASENKIAYIDAATDIHGSGDNLIYGGRVVTAGVSPGCLYCLGQLDADAIRHATQTPEQRATEADIYGVPVEELQAATGPSVVTINGLVASLAATEAMVHITGLRPARNHLVYRGDQGMVRINTDAPNGNDCAYCFRWLDRPIG</sequence>
<proteinExistence type="predicted"/>
<feature type="domain" description="THIF-type NAD/FAD binding fold" evidence="1">
    <location>
        <begin position="8"/>
        <end position="242"/>
    </location>
</feature>
<dbReference type="InterPro" id="IPR035985">
    <property type="entry name" value="Ubiquitin-activating_enz"/>
</dbReference>
<dbReference type="SUPFAM" id="SSF69572">
    <property type="entry name" value="Activating enzymes of the ubiquitin-like proteins"/>
    <property type="match status" value="1"/>
</dbReference>
<evidence type="ECO:0000313" key="3">
    <source>
        <dbReference type="Proteomes" id="UP000601223"/>
    </source>
</evidence>
<dbReference type="EMBL" id="BONF01000027">
    <property type="protein sequence ID" value="GIF83146.1"/>
    <property type="molecule type" value="Genomic_DNA"/>
</dbReference>
<comment type="caution">
    <text evidence="2">The sequence shown here is derived from an EMBL/GenBank/DDBJ whole genome shotgun (WGS) entry which is preliminary data.</text>
</comment>
<dbReference type="GO" id="GO:0008641">
    <property type="term" value="F:ubiquitin-like modifier activating enzyme activity"/>
    <property type="evidence" value="ECO:0007669"/>
    <property type="project" value="InterPro"/>
</dbReference>
<dbReference type="PANTHER" id="PTHR43267">
    <property type="entry name" value="TRNA THREONYLCARBAMOYLADENOSINE DEHYDRATASE"/>
    <property type="match status" value="1"/>
</dbReference>
<keyword evidence="3" id="KW-1185">Reference proteome</keyword>
<dbReference type="AlphaFoldDB" id="A0A8J3JM40"/>
<dbReference type="PANTHER" id="PTHR43267:SF1">
    <property type="entry name" value="TRNA THREONYLCARBAMOYLADENOSINE DEHYDRATASE"/>
    <property type="match status" value="1"/>
</dbReference>
<dbReference type="GO" id="GO:0061504">
    <property type="term" value="P:cyclic threonylcarbamoyladenosine biosynthetic process"/>
    <property type="evidence" value="ECO:0007669"/>
    <property type="project" value="TreeGrafter"/>
</dbReference>
<dbReference type="GO" id="GO:0061503">
    <property type="term" value="F:tRNA threonylcarbamoyladenosine dehydratase"/>
    <property type="evidence" value="ECO:0007669"/>
    <property type="project" value="TreeGrafter"/>
</dbReference>
<dbReference type="InterPro" id="IPR000594">
    <property type="entry name" value="ThiF_NAD_FAD-bd"/>
</dbReference>
<reference evidence="2 3" key="1">
    <citation type="submission" date="2021-01" db="EMBL/GenBank/DDBJ databases">
        <title>Whole genome shotgun sequence of Catellatospora bangladeshensis NBRC 107357.</title>
        <authorList>
            <person name="Komaki H."/>
            <person name="Tamura T."/>
        </authorList>
    </citation>
    <scope>NUCLEOTIDE SEQUENCE [LARGE SCALE GENOMIC DNA]</scope>
    <source>
        <strain evidence="2 3">NBRC 107357</strain>
    </source>
</reference>
<dbReference type="RefSeq" id="WP_203749549.1">
    <property type="nucleotide sequence ID" value="NZ_BONF01000027.1"/>
</dbReference>
<dbReference type="Pfam" id="PF00899">
    <property type="entry name" value="ThiF"/>
    <property type="match status" value="1"/>
</dbReference>
<evidence type="ECO:0000259" key="1">
    <source>
        <dbReference type="Pfam" id="PF00899"/>
    </source>
</evidence>